<dbReference type="RefSeq" id="WP_179750217.1">
    <property type="nucleotide sequence ID" value="NZ_JACCBU010000001.1"/>
</dbReference>
<keyword evidence="7" id="KW-0670">Pyruvate</keyword>
<comment type="catalytic activity">
    <reaction evidence="8">
        <text>L-arginine + H(+) = agmatine + CO2</text>
        <dbReference type="Rhea" id="RHEA:17641"/>
        <dbReference type="ChEBI" id="CHEBI:15378"/>
        <dbReference type="ChEBI" id="CHEBI:16526"/>
        <dbReference type="ChEBI" id="CHEBI:32682"/>
        <dbReference type="ChEBI" id="CHEBI:58145"/>
        <dbReference type="EC" id="4.1.1.19"/>
    </reaction>
</comment>
<proteinExistence type="inferred from homology"/>
<keyword evidence="5" id="KW-0210">Decarboxylase</keyword>
<reference evidence="9 10" key="1">
    <citation type="submission" date="2020-07" db="EMBL/GenBank/DDBJ databases">
        <title>Sequencing the genomes of 1000 actinobacteria strains.</title>
        <authorList>
            <person name="Klenk H.-P."/>
        </authorList>
    </citation>
    <scope>NUCLEOTIDE SEQUENCE [LARGE SCALE GENOMIC DNA]</scope>
    <source>
        <strain evidence="9 10">DSM 22083</strain>
    </source>
</reference>
<organism evidence="9 10">
    <name type="scientific">Microlunatus parietis</name>
    <dbReference type="NCBI Taxonomy" id="682979"/>
    <lineage>
        <taxon>Bacteria</taxon>
        <taxon>Bacillati</taxon>
        <taxon>Actinomycetota</taxon>
        <taxon>Actinomycetes</taxon>
        <taxon>Propionibacteriales</taxon>
        <taxon>Propionibacteriaceae</taxon>
        <taxon>Microlunatus</taxon>
    </lineage>
</organism>
<evidence type="ECO:0000313" key="10">
    <source>
        <dbReference type="Proteomes" id="UP000569914"/>
    </source>
</evidence>
<accession>A0A7Y9LAF3</accession>
<dbReference type="EMBL" id="JACCBU010000001">
    <property type="protein sequence ID" value="NYE70622.1"/>
    <property type="molecule type" value="Genomic_DNA"/>
</dbReference>
<dbReference type="AlphaFoldDB" id="A0A7Y9LAF3"/>
<evidence type="ECO:0000256" key="8">
    <source>
        <dbReference type="ARBA" id="ARBA00049309"/>
    </source>
</evidence>
<dbReference type="Gene3D" id="3.50.20.10">
    <property type="entry name" value="Pyruvoyl-Dependent Histidine Decarboxylase, subunit B"/>
    <property type="match status" value="1"/>
</dbReference>
<evidence type="ECO:0000256" key="4">
    <source>
        <dbReference type="ARBA" id="ARBA00014727"/>
    </source>
</evidence>
<dbReference type="GO" id="GO:0008792">
    <property type="term" value="F:arginine decarboxylase activity"/>
    <property type="evidence" value="ECO:0007669"/>
    <property type="project" value="UniProtKB-EC"/>
</dbReference>
<dbReference type="InterPro" id="IPR016105">
    <property type="entry name" value="Pyr-dep_his/arg-deCO2ase_sand"/>
</dbReference>
<keyword evidence="10" id="KW-1185">Reference proteome</keyword>
<evidence type="ECO:0000256" key="7">
    <source>
        <dbReference type="ARBA" id="ARBA00023317"/>
    </source>
</evidence>
<dbReference type="SUPFAM" id="SSF56271">
    <property type="entry name" value="Pyruvoyl-dependent histidine and arginine decarboxylases"/>
    <property type="match status" value="1"/>
</dbReference>
<dbReference type="InterPro" id="IPR016104">
    <property type="entry name" value="Pyr-dep_his/arg-deCO2ase"/>
</dbReference>
<dbReference type="EC" id="4.1.1.19" evidence="3"/>
<evidence type="ECO:0000313" key="9">
    <source>
        <dbReference type="EMBL" id="NYE70622.1"/>
    </source>
</evidence>
<protein>
    <recommendedName>
        <fullName evidence="4">Pyruvoyl-dependent arginine decarboxylase AaxB</fullName>
        <ecNumber evidence="3">4.1.1.19</ecNumber>
    </recommendedName>
</protein>
<keyword evidence="6 9" id="KW-0456">Lyase</keyword>
<dbReference type="SFLD" id="SFLDS00055">
    <property type="entry name" value="Pyruvoyl-Dependent_Histidine/A"/>
    <property type="match status" value="1"/>
</dbReference>
<dbReference type="InterPro" id="IPR002724">
    <property type="entry name" value="Pyruvoyl-dep_arg_deCO2ase"/>
</dbReference>
<dbReference type="PANTHER" id="PTHR40438:SF1">
    <property type="entry name" value="PYRUVOYL-DEPENDENT ARGININE DECARBOXYLASE"/>
    <property type="match status" value="1"/>
</dbReference>
<comment type="similarity">
    <text evidence="2">Belongs to the pyruvoyl-dependent arginine decarboxylase family.</text>
</comment>
<name>A0A7Y9LAF3_9ACTN</name>
<evidence type="ECO:0000256" key="3">
    <source>
        <dbReference type="ARBA" id="ARBA00012426"/>
    </source>
</evidence>
<dbReference type="SFLD" id="SFLDG01170">
    <property type="entry name" value="Pyruvoyl-dependent_arginine_de"/>
    <property type="match status" value="1"/>
</dbReference>
<evidence type="ECO:0000256" key="1">
    <source>
        <dbReference type="ARBA" id="ARBA00001928"/>
    </source>
</evidence>
<gene>
    <name evidence="9" type="ORF">BKA15_001951</name>
</gene>
<comment type="cofactor">
    <cofactor evidence="1">
        <name>pyruvate</name>
        <dbReference type="ChEBI" id="CHEBI:15361"/>
    </cofactor>
</comment>
<dbReference type="Pfam" id="PF01862">
    <property type="entry name" value="PvlArgDC"/>
    <property type="match status" value="1"/>
</dbReference>
<evidence type="ECO:0000256" key="2">
    <source>
        <dbReference type="ARBA" id="ARBA00008611"/>
    </source>
</evidence>
<comment type="caution">
    <text evidence="9">The sequence shown here is derived from an EMBL/GenBank/DDBJ whole genome shotgun (WGS) entry which is preliminary data.</text>
</comment>
<dbReference type="GO" id="GO:0006527">
    <property type="term" value="P:L-arginine catabolic process"/>
    <property type="evidence" value="ECO:0007669"/>
    <property type="project" value="InterPro"/>
</dbReference>
<sequence length="180" mass="19150">MTQGNVGALEIRVSAGRGIGLTRLSAFDAALRDAGVADFNLVRLSSVIPPRGVIREVQGSEQLQGRIGDVLYCVYADSYASTPGEEAWAGVAWAQRAEVEPAPGDETENQLSGSGVFVEHSGISQALVERDLRASLADLTRNRVGDFPHQGRMLSSARCVDHPVCAIVVASYSIQTLTQP</sequence>
<dbReference type="PANTHER" id="PTHR40438">
    <property type="entry name" value="PYRUVOYL-DEPENDENT ARGININE DECARBOXYLASE"/>
    <property type="match status" value="1"/>
</dbReference>
<dbReference type="Proteomes" id="UP000569914">
    <property type="component" value="Unassembled WGS sequence"/>
</dbReference>
<evidence type="ECO:0000256" key="5">
    <source>
        <dbReference type="ARBA" id="ARBA00022793"/>
    </source>
</evidence>
<evidence type="ECO:0000256" key="6">
    <source>
        <dbReference type="ARBA" id="ARBA00023239"/>
    </source>
</evidence>